<dbReference type="CDD" id="cd01994">
    <property type="entry name" value="AANH_PF0828-like"/>
    <property type="match status" value="1"/>
</dbReference>
<dbReference type="KEGG" id="iag:Igag_1130"/>
<dbReference type="SUPFAM" id="SSF52402">
    <property type="entry name" value="Adenine nucleotide alpha hydrolases-like"/>
    <property type="match status" value="1"/>
</dbReference>
<dbReference type="NCBIfam" id="TIGR00290">
    <property type="entry name" value="MJ0570_dom"/>
    <property type="match status" value="1"/>
</dbReference>
<dbReference type="Gene3D" id="3.90.1490.10">
    <property type="entry name" value="putative n-type atp pyrophosphatase, domain 2"/>
    <property type="match status" value="1"/>
</dbReference>
<dbReference type="PANTHER" id="PTHR12196">
    <property type="entry name" value="DOMAIN OF UNKNOWN FUNCTION 71 DUF71 -CONTAINING PROTEIN"/>
    <property type="match status" value="1"/>
</dbReference>
<keyword evidence="3" id="KW-1185">Reference proteome</keyword>
<evidence type="ECO:0000259" key="1">
    <source>
        <dbReference type="Pfam" id="PF01902"/>
    </source>
</evidence>
<dbReference type="BioCyc" id="IAGG583356:GHAH-1112-MONOMER"/>
<dbReference type="InterPro" id="IPR002761">
    <property type="entry name" value="Diphthami_syn_dom"/>
</dbReference>
<dbReference type="InterPro" id="IPR014729">
    <property type="entry name" value="Rossmann-like_a/b/a_fold"/>
</dbReference>
<organism evidence="2 3">
    <name type="scientific">Ignisphaera aggregans (strain DSM 17230 / JCM 13409 / AQ1.S1)</name>
    <dbReference type="NCBI Taxonomy" id="583356"/>
    <lineage>
        <taxon>Archaea</taxon>
        <taxon>Thermoproteota</taxon>
        <taxon>Thermoprotei</taxon>
        <taxon>Desulfurococcales</taxon>
        <taxon>Desulfurococcaceae</taxon>
        <taxon>Ignisphaera</taxon>
    </lineage>
</organism>
<name>E0SNZ6_IGNAA</name>
<dbReference type="PANTHER" id="PTHR12196:SF2">
    <property type="entry name" value="DIPHTHINE--AMMONIA LIGASE"/>
    <property type="match status" value="1"/>
</dbReference>
<protein>
    <submittedName>
        <fullName evidence="2">ATP binding protein</fullName>
    </submittedName>
</protein>
<feature type="domain" description="Diphthamide synthase" evidence="1">
    <location>
        <begin position="3"/>
        <end position="220"/>
    </location>
</feature>
<dbReference type="HOGENOM" id="CLU_010289_0_2_2"/>
<dbReference type="GO" id="GO:0017183">
    <property type="term" value="P:protein histidyl modification to diphthamide"/>
    <property type="evidence" value="ECO:0007669"/>
    <property type="project" value="TreeGrafter"/>
</dbReference>
<sequence>MNRAIVLFSGGKDSVYATHLSLLKGFEIVSLVTFIPKGKSPWIVHRPLAEYSWLSAESIGINHISIPIISEDRDGEEKEIRRSLEELIERYDINYIVIGVLGSYTQRMFFQEIAEDIGVDLYTPLWGRDREQYLFELIDNGIEFMITSITTWGLPPSHFLGKIVSRELAMEILRRAKIYGFDPCFEGGEAETFVVNAPLYRFKLCINAKPIIVSDTEGYIEPINVYKC</sequence>
<dbReference type="Pfam" id="PF01902">
    <property type="entry name" value="Diphthami_syn_2"/>
    <property type="match status" value="1"/>
</dbReference>
<evidence type="ECO:0000313" key="3">
    <source>
        <dbReference type="Proteomes" id="UP000001304"/>
    </source>
</evidence>
<accession>E0SNZ6</accession>
<dbReference type="STRING" id="583356.Igag_1130"/>
<dbReference type="Proteomes" id="UP000001304">
    <property type="component" value="Chromosome"/>
</dbReference>
<dbReference type="GO" id="GO:0017178">
    <property type="term" value="F:diphthine-ammonia ligase activity"/>
    <property type="evidence" value="ECO:0007669"/>
    <property type="project" value="TreeGrafter"/>
</dbReference>
<gene>
    <name evidence="2" type="ordered locus">Igag_1130</name>
</gene>
<dbReference type="AlphaFoldDB" id="E0SNZ6"/>
<reference evidence="2 3" key="1">
    <citation type="journal article" date="2010" name="Stand. Genomic Sci.">
        <title>Complete genome sequence of Ignisphaera aggregans type strain (AQ1.S1).</title>
        <authorList>
            <person name="Goker M."/>
            <person name="Held B."/>
            <person name="Lapidus A."/>
            <person name="Nolan M."/>
            <person name="Spring S."/>
            <person name="Yasawong M."/>
            <person name="Lucas S."/>
            <person name="Glavina Del Rio T."/>
            <person name="Tice H."/>
            <person name="Cheng J.F."/>
            <person name="Goodwin L."/>
            <person name="Tapia R."/>
            <person name="Pitluck S."/>
            <person name="Liolios K."/>
            <person name="Ivanova N."/>
            <person name="Mavromatis K."/>
            <person name="Mikhailova N."/>
            <person name="Pati A."/>
            <person name="Chen A."/>
            <person name="Palaniappan K."/>
            <person name="Brambilla E."/>
            <person name="Land M."/>
            <person name="Hauser L."/>
            <person name="Chang Y.J."/>
            <person name="Jeffries C.D."/>
            <person name="Brettin T."/>
            <person name="Detter J.C."/>
            <person name="Han C."/>
            <person name="Rohde M."/>
            <person name="Sikorski J."/>
            <person name="Woyke T."/>
            <person name="Bristow J."/>
            <person name="Eisen J.A."/>
            <person name="Markowitz V."/>
            <person name="Hugenholtz P."/>
            <person name="Kyrpides N.C."/>
            <person name="Klenk H.P."/>
        </authorList>
    </citation>
    <scope>NUCLEOTIDE SEQUENCE [LARGE SCALE GENOMIC DNA]</scope>
    <source>
        <strain evidence="3">DSM 17230 / JCM 13409 / AQ1.S1</strain>
    </source>
</reference>
<proteinExistence type="predicted"/>
<dbReference type="EMBL" id="CP002098">
    <property type="protein sequence ID" value="ADM27942.1"/>
    <property type="molecule type" value="Genomic_DNA"/>
</dbReference>
<evidence type="ECO:0000313" key="2">
    <source>
        <dbReference type="EMBL" id="ADM27942.1"/>
    </source>
</evidence>
<dbReference type="Gene3D" id="3.40.50.620">
    <property type="entry name" value="HUPs"/>
    <property type="match status" value="1"/>
</dbReference>
<dbReference type="InterPro" id="IPR030662">
    <property type="entry name" value="DPH6/MJ0570"/>
</dbReference>